<name>A0A6J5QUJ4_9CAUD</name>
<reference evidence="1" key="1">
    <citation type="submission" date="2020-05" db="EMBL/GenBank/DDBJ databases">
        <authorList>
            <person name="Chiriac C."/>
            <person name="Salcher M."/>
            <person name="Ghai R."/>
            <person name="Kavagutti S V."/>
        </authorList>
    </citation>
    <scope>NUCLEOTIDE SEQUENCE</scope>
</reference>
<organism evidence="1">
    <name type="scientific">uncultured Caudovirales phage</name>
    <dbReference type="NCBI Taxonomy" id="2100421"/>
    <lineage>
        <taxon>Viruses</taxon>
        <taxon>Duplodnaviria</taxon>
        <taxon>Heunggongvirae</taxon>
        <taxon>Uroviricota</taxon>
        <taxon>Caudoviricetes</taxon>
        <taxon>Peduoviridae</taxon>
        <taxon>Maltschvirus</taxon>
        <taxon>Maltschvirus maltsch</taxon>
    </lineage>
</organism>
<accession>A0A6J5QUJ4</accession>
<protein>
    <submittedName>
        <fullName evidence="1">Uncharacterized protein</fullName>
    </submittedName>
</protein>
<dbReference type="EMBL" id="LR797122">
    <property type="protein sequence ID" value="CAB4188309.1"/>
    <property type="molecule type" value="Genomic_DNA"/>
</dbReference>
<gene>
    <name evidence="1" type="ORF">UFOVP1176_6</name>
</gene>
<proteinExistence type="predicted"/>
<sequence length="79" mass="9077">MNCGSCKMFQDQPIMGVCRLYPMTQNKQRTDWCGQFAAIETARTITELPVYDIMTDTITPSIAPRIKRKYERKNVQATA</sequence>
<evidence type="ECO:0000313" key="1">
    <source>
        <dbReference type="EMBL" id="CAB4188309.1"/>
    </source>
</evidence>